<feature type="domain" description="Mechanosensitive ion channel transmembrane helices 2/3" evidence="10">
    <location>
        <begin position="70"/>
        <end position="103"/>
    </location>
</feature>
<gene>
    <name evidence="11" type="ORF">H4K34_10510</name>
</gene>
<organism evidence="11 12">
    <name type="scientific">Croceimicrobium hydrocarbonivorans</name>
    <dbReference type="NCBI Taxonomy" id="2761580"/>
    <lineage>
        <taxon>Bacteria</taxon>
        <taxon>Pseudomonadati</taxon>
        <taxon>Bacteroidota</taxon>
        <taxon>Flavobacteriia</taxon>
        <taxon>Flavobacteriales</taxon>
        <taxon>Owenweeksiaceae</taxon>
        <taxon>Croceimicrobium</taxon>
    </lineage>
</organism>
<reference evidence="11 12" key="1">
    <citation type="submission" date="2020-08" db="EMBL/GenBank/DDBJ databases">
        <title>Croceimicrobium hydrocarbonivorans gen. nov., sp. nov., a novel marine bacterium isolated from a bacterial consortium that degrades polyethylene terephthalate.</title>
        <authorList>
            <person name="Liu R."/>
        </authorList>
    </citation>
    <scope>NUCLEOTIDE SEQUENCE [LARGE SCALE GENOMIC DNA]</scope>
    <source>
        <strain evidence="11 12">A20-9</strain>
    </source>
</reference>
<dbReference type="PANTHER" id="PTHR30221">
    <property type="entry name" value="SMALL-CONDUCTANCE MECHANOSENSITIVE CHANNEL"/>
    <property type="match status" value="1"/>
</dbReference>
<evidence type="ECO:0000256" key="5">
    <source>
        <dbReference type="ARBA" id="ARBA00022989"/>
    </source>
</evidence>
<dbReference type="SUPFAM" id="SSF50182">
    <property type="entry name" value="Sm-like ribonucleoproteins"/>
    <property type="match status" value="1"/>
</dbReference>
<dbReference type="GO" id="GO:0008381">
    <property type="term" value="F:mechanosensitive monoatomic ion channel activity"/>
    <property type="evidence" value="ECO:0007669"/>
    <property type="project" value="InterPro"/>
</dbReference>
<dbReference type="KEGG" id="chyd:H4K34_10510"/>
<dbReference type="InterPro" id="IPR008910">
    <property type="entry name" value="MSC_TM_helix"/>
</dbReference>
<dbReference type="InterPro" id="IPR006685">
    <property type="entry name" value="MscS_channel_2nd"/>
</dbReference>
<dbReference type="EMBL" id="CP060139">
    <property type="protein sequence ID" value="QNR22812.1"/>
    <property type="molecule type" value="Genomic_DNA"/>
</dbReference>
<dbReference type="Proteomes" id="UP000516305">
    <property type="component" value="Chromosome"/>
</dbReference>
<evidence type="ECO:0000259" key="10">
    <source>
        <dbReference type="Pfam" id="PF21088"/>
    </source>
</evidence>
<dbReference type="Gene3D" id="1.10.287.1260">
    <property type="match status" value="1"/>
</dbReference>
<feature type="domain" description="Mechanosensitive ion channel MscS" evidence="8">
    <location>
        <begin position="105"/>
        <end position="170"/>
    </location>
</feature>
<dbReference type="Gene3D" id="2.30.30.60">
    <property type="match status" value="1"/>
</dbReference>
<dbReference type="SUPFAM" id="SSF82689">
    <property type="entry name" value="Mechanosensitive channel protein MscS (YggB), C-terminal domain"/>
    <property type="match status" value="1"/>
</dbReference>
<feature type="transmembrane region" description="Helical" evidence="7">
    <location>
        <begin position="88"/>
        <end position="118"/>
    </location>
</feature>
<dbReference type="InterPro" id="IPR049278">
    <property type="entry name" value="MS_channel_C"/>
</dbReference>
<evidence type="ECO:0000313" key="11">
    <source>
        <dbReference type="EMBL" id="QNR22812.1"/>
    </source>
</evidence>
<keyword evidence="12" id="KW-1185">Reference proteome</keyword>
<dbReference type="SUPFAM" id="SSF82861">
    <property type="entry name" value="Mechanosensitive channel protein MscS (YggB), transmembrane region"/>
    <property type="match status" value="1"/>
</dbReference>
<feature type="domain" description="Mechanosensitive ion channel MscS C-terminal" evidence="9">
    <location>
        <begin position="178"/>
        <end position="259"/>
    </location>
</feature>
<protein>
    <submittedName>
        <fullName evidence="11">Mechanosensitive ion channel</fullName>
    </submittedName>
</protein>
<dbReference type="InterPro" id="IPR006686">
    <property type="entry name" value="MscS_channel_CS"/>
</dbReference>
<dbReference type="InterPro" id="IPR049142">
    <property type="entry name" value="MS_channel_1st"/>
</dbReference>
<dbReference type="PANTHER" id="PTHR30221:SF1">
    <property type="entry name" value="SMALL-CONDUCTANCE MECHANOSENSITIVE CHANNEL"/>
    <property type="match status" value="1"/>
</dbReference>
<dbReference type="InterPro" id="IPR011066">
    <property type="entry name" value="MscS_channel_C_sf"/>
</dbReference>
<dbReference type="Pfam" id="PF00924">
    <property type="entry name" value="MS_channel_2nd"/>
    <property type="match status" value="1"/>
</dbReference>
<sequence length="274" mass="29635">MEKAQELLSQSWDLIITYGGRLVLAVIVLIIGLSVIKRISNTFRKTMTKREVDASLVPFLSSLINAALKVMLIISIAGMVGIEMTSFVAVLGAAGLAVGLALQGSLSNFAGGVLILILKPFKVGDFIEGAGVSGTVREIQIFYTFLTTPTGQEIMVPNGSLSNNSIVNYSYNSTRRLDMTFGIGYGDDIDKAKAILHEIAGAENRFLEDKGVTIFVEALADSSVNIRLRAWTTNGDYWDVLNGLNEKVKKAFDGAGVGIPFPQMDLHLVEDRTK</sequence>
<evidence type="ECO:0000256" key="1">
    <source>
        <dbReference type="ARBA" id="ARBA00004651"/>
    </source>
</evidence>
<feature type="transmembrane region" description="Helical" evidence="7">
    <location>
        <begin position="56"/>
        <end position="82"/>
    </location>
</feature>
<evidence type="ECO:0000259" key="9">
    <source>
        <dbReference type="Pfam" id="PF21082"/>
    </source>
</evidence>
<dbReference type="Pfam" id="PF21088">
    <property type="entry name" value="MS_channel_1st"/>
    <property type="match status" value="1"/>
</dbReference>
<evidence type="ECO:0000313" key="12">
    <source>
        <dbReference type="Proteomes" id="UP000516305"/>
    </source>
</evidence>
<keyword evidence="4 7" id="KW-0812">Transmembrane</keyword>
<dbReference type="GO" id="GO:0005886">
    <property type="term" value="C:plasma membrane"/>
    <property type="evidence" value="ECO:0007669"/>
    <property type="project" value="UniProtKB-SubCell"/>
</dbReference>
<comment type="subcellular location">
    <subcellularLocation>
        <location evidence="1">Cell membrane</location>
        <topology evidence="1">Multi-pass membrane protein</topology>
    </subcellularLocation>
</comment>
<evidence type="ECO:0000256" key="3">
    <source>
        <dbReference type="ARBA" id="ARBA00022475"/>
    </source>
</evidence>
<dbReference type="Pfam" id="PF05552">
    <property type="entry name" value="MS_channel_1st_1"/>
    <property type="match status" value="1"/>
</dbReference>
<evidence type="ECO:0000256" key="6">
    <source>
        <dbReference type="ARBA" id="ARBA00023136"/>
    </source>
</evidence>
<evidence type="ECO:0000256" key="4">
    <source>
        <dbReference type="ARBA" id="ARBA00022692"/>
    </source>
</evidence>
<dbReference type="InterPro" id="IPR011014">
    <property type="entry name" value="MscS_channel_TM-2"/>
</dbReference>
<dbReference type="InterPro" id="IPR023408">
    <property type="entry name" value="MscS_beta-dom_sf"/>
</dbReference>
<proteinExistence type="inferred from homology"/>
<evidence type="ECO:0000259" key="8">
    <source>
        <dbReference type="Pfam" id="PF00924"/>
    </source>
</evidence>
<dbReference type="PROSITE" id="PS01246">
    <property type="entry name" value="UPF0003"/>
    <property type="match status" value="1"/>
</dbReference>
<dbReference type="Pfam" id="PF21082">
    <property type="entry name" value="MS_channel_3rd"/>
    <property type="match status" value="1"/>
</dbReference>
<feature type="transmembrane region" description="Helical" evidence="7">
    <location>
        <begin position="15"/>
        <end position="36"/>
    </location>
</feature>
<accession>A0A7H0VAR4</accession>
<comment type="similarity">
    <text evidence="2">Belongs to the MscS (TC 1.A.23) family.</text>
</comment>
<keyword evidence="6 7" id="KW-0472">Membrane</keyword>
<name>A0A7H0VAR4_9FLAO</name>
<keyword evidence="5 7" id="KW-1133">Transmembrane helix</keyword>
<keyword evidence="3" id="KW-1003">Cell membrane</keyword>
<evidence type="ECO:0000256" key="2">
    <source>
        <dbReference type="ARBA" id="ARBA00008017"/>
    </source>
</evidence>
<dbReference type="AlphaFoldDB" id="A0A7H0VAR4"/>
<dbReference type="InterPro" id="IPR010920">
    <property type="entry name" value="LSM_dom_sf"/>
</dbReference>
<evidence type="ECO:0000256" key="7">
    <source>
        <dbReference type="SAM" id="Phobius"/>
    </source>
</evidence>
<dbReference type="InterPro" id="IPR045275">
    <property type="entry name" value="MscS_archaea/bacteria_type"/>
</dbReference>
<dbReference type="Gene3D" id="3.30.70.100">
    <property type="match status" value="1"/>
</dbReference>
<dbReference type="RefSeq" id="WP_210757379.1">
    <property type="nucleotide sequence ID" value="NZ_CP060139.1"/>
</dbReference>